<gene>
    <name evidence="1" type="ORF">GSPATT00027467001</name>
</gene>
<dbReference type="OrthoDB" id="287115at2759"/>
<dbReference type="EMBL" id="CT868681">
    <property type="protein sequence ID" value="CAK95138.1"/>
    <property type="molecule type" value="Genomic_DNA"/>
</dbReference>
<evidence type="ECO:0000313" key="1">
    <source>
        <dbReference type="EMBL" id="CAK95138.1"/>
    </source>
</evidence>
<dbReference type="Proteomes" id="UP000000600">
    <property type="component" value="Unassembled WGS sequence"/>
</dbReference>
<sequence>MNLSKQINDLKFIKYYKLFNFNKMGCCQNRPFMQQQHNGNHKSQTYPNKMKLEPLLIAVIGDSDRMDMMDEIFFIKQTSIKEIHSPCHLRFPSESVIIDLRSGTSLASPPRQKSSKNLNQRFLEML</sequence>
<reference evidence="1 2" key="1">
    <citation type="journal article" date="2006" name="Nature">
        <title>Global trends of whole-genome duplications revealed by the ciliate Paramecium tetraurelia.</title>
        <authorList>
            <consortium name="Genoscope"/>
            <person name="Aury J.-M."/>
            <person name="Jaillon O."/>
            <person name="Duret L."/>
            <person name="Noel B."/>
            <person name="Jubin C."/>
            <person name="Porcel B.M."/>
            <person name="Segurens B."/>
            <person name="Daubin V."/>
            <person name="Anthouard V."/>
            <person name="Aiach N."/>
            <person name="Arnaiz O."/>
            <person name="Billaut A."/>
            <person name="Beisson J."/>
            <person name="Blanc I."/>
            <person name="Bouhouche K."/>
            <person name="Camara F."/>
            <person name="Duharcourt S."/>
            <person name="Guigo R."/>
            <person name="Gogendeau D."/>
            <person name="Katinka M."/>
            <person name="Keller A.-M."/>
            <person name="Kissmehl R."/>
            <person name="Klotz C."/>
            <person name="Koll F."/>
            <person name="Le Moue A."/>
            <person name="Lepere C."/>
            <person name="Malinsky S."/>
            <person name="Nowacki M."/>
            <person name="Nowak J.K."/>
            <person name="Plattner H."/>
            <person name="Poulain J."/>
            <person name="Ruiz F."/>
            <person name="Serrano V."/>
            <person name="Zagulski M."/>
            <person name="Dessen P."/>
            <person name="Betermier M."/>
            <person name="Weissenbach J."/>
            <person name="Scarpelli C."/>
            <person name="Schachter V."/>
            <person name="Sperling L."/>
            <person name="Meyer E."/>
            <person name="Cohen J."/>
            <person name="Wincker P."/>
        </authorList>
    </citation>
    <scope>NUCLEOTIDE SEQUENCE [LARGE SCALE GENOMIC DNA]</scope>
    <source>
        <strain evidence="1 2">Stock d4-2</strain>
    </source>
</reference>
<keyword evidence="2" id="KW-1185">Reference proteome</keyword>
<accession>A0EIJ7</accession>
<dbReference type="InParanoid" id="A0EIJ7"/>
<evidence type="ECO:0000313" key="2">
    <source>
        <dbReference type="Proteomes" id="UP000000600"/>
    </source>
</evidence>
<dbReference type="RefSeq" id="XP_001462511.1">
    <property type="nucleotide sequence ID" value="XM_001462474.1"/>
</dbReference>
<proteinExistence type="predicted"/>
<organism evidence="1 2">
    <name type="scientific">Paramecium tetraurelia</name>
    <dbReference type="NCBI Taxonomy" id="5888"/>
    <lineage>
        <taxon>Eukaryota</taxon>
        <taxon>Sar</taxon>
        <taxon>Alveolata</taxon>
        <taxon>Ciliophora</taxon>
        <taxon>Intramacronucleata</taxon>
        <taxon>Oligohymenophorea</taxon>
        <taxon>Peniculida</taxon>
        <taxon>Parameciidae</taxon>
        <taxon>Paramecium</taxon>
    </lineage>
</organism>
<dbReference type="KEGG" id="ptm:GSPATT00027467001"/>
<dbReference type="AlphaFoldDB" id="A0EIJ7"/>
<dbReference type="HOGENOM" id="CLU_2269028_0_0_1"/>
<dbReference type="GeneID" id="5008649"/>
<name>A0EIJ7_PARTE</name>
<protein>
    <submittedName>
        <fullName evidence="1">Uncharacterized protein</fullName>
    </submittedName>
</protein>